<dbReference type="InterPro" id="IPR002872">
    <property type="entry name" value="Proline_DH_dom"/>
</dbReference>
<dbReference type="Gene3D" id="3.20.20.220">
    <property type="match status" value="1"/>
</dbReference>
<evidence type="ECO:0000313" key="9">
    <source>
        <dbReference type="Proteomes" id="UP001295423"/>
    </source>
</evidence>
<dbReference type="EMBL" id="CAKOGP040000557">
    <property type="protein sequence ID" value="CAJ1936507.1"/>
    <property type="molecule type" value="Genomic_DNA"/>
</dbReference>
<gene>
    <name evidence="8" type="ORF">CYCCA115_LOCUS5226</name>
</gene>
<accession>A0AAD2FGC4</accession>
<sequence length="551" mass="61593">MSAFATIRRLRPLNTRAYNHLSSRYASTATLDLDDFDDRASNNQNPVPDFSDAQSAYQAKSNAELFRAAACFRLCQIPILVSNADRLLRVATRISPTLTDKILKQTLYGHFCAGEDRERIQPVIDSLNSFGVGAILDYAAESDDPASSGQVPDEAIQPTSAVAREYDYESEAKCDKHLDTFLQCINDVAAGSDDGYAAIKVTALGNPKLLARVSQAFEEAKQLFAKFDQNGDGLISREEFEKGYRYFFTVDESTLKNVLDEFDPNNTGTIDYFTWSMMLQPKDLPKITSSCKETGPLAMATPTDEELELIEAMYQRGYKLAKEADRVGTRLLIDAEQVRYQPAIDGLVTDLQQSYNDGETTDKAIIYNTYQCYLKDASERLQLDVQRAERFGYHFGAKLVRGAYMESERELAASKGVPSPIVDTIEETHANYDAAVDFLLKHSAASKLEVEFMLASHNQASIEKAIESMNRHNISRKSPTICFAQLYGMSDHLSFNLGKHGYRVYKYLPYGEVGEVMPYLLRRANENSAIAAGTASELTMVKTEIGRRLRN</sequence>
<keyword evidence="6" id="KW-0274">FAD</keyword>
<comment type="caution">
    <text evidence="8">The sequence shown here is derived from an EMBL/GenBank/DDBJ whole genome shotgun (WGS) entry which is preliminary data.</text>
</comment>
<dbReference type="GO" id="GO:0004657">
    <property type="term" value="F:proline dehydrogenase activity"/>
    <property type="evidence" value="ECO:0007669"/>
    <property type="project" value="UniProtKB-EC"/>
</dbReference>
<evidence type="ECO:0000256" key="3">
    <source>
        <dbReference type="ARBA" id="ARBA00022837"/>
    </source>
</evidence>
<dbReference type="SUPFAM" id="SSF51730">
    <property type="entry name" value="FAD-linked oxidoreductase"/>
    <property type="match status" value="1"/>
</dbReference>
<dbReference type="Gene3D" id="1.10.238.10">
    <property type="entry name" value="EF-hand"/>
    <property type="match status" value="1"/>
</dbReference>
<dbReference type="Pfam" id="PF00036">
    <property type="entry name" value="EF-hand_1"/>
    <property type="match status" value="1"/>
</dbReference>
<feature type="domain" description="EF-hand" evidence="7">
    <location>
        <begin position="251"/>
        <end position="285"/>
    </location>
</feature>
<keyword evidence="9" id="KW-1185">Reference proteome</keyword>
<dbReference type="GO" id="GO:0010133">
    <property type="term" value="P:L-proline catabolic process to L-glutamate"/>
    <property type="evidence" value="ECO:0007669"/>
    <property type="project" value="TreeGrafter"/>
</dbReference>
<dbReference type="CDD" id="cd00051">
    <property type="entry name" value="EFh"/>
    <property type="match status" value="1"/>
</dbReference>
<dbReference type="GO" id="GO:0005509">
    <property type="term" value="F:calcium ion binding"/>
    <property type="evidence" value="ECO:0007669"/>
    <property type="project" value="InterPro"/>
</dbReference>
<name>A0AAD2FGC4_9STRA</name>
<organism evidence="8 9">
    <name type="scientific">Cylindrotheca closterium</name>
    <dbReference type="NCBI Taxonomy" id="2856"/>
    <lineage>
        <taxon>Eukaryota</taxon>
        <taxon>Sar</taxon>
        <taxon>Stramenopiles</taxon>
        <taxon>Ochrophyta</taxon>
        <taxon>Bacillariophyta</taxon>
        <taxon>Bacillariophyceae</taxon>
        <taxon>Bacillariophycidae</taxon>
        <taxon>Bacillariales</taxon>
        <taxon>Bacillariaceae</taxon>
        <taxon>Cylindrotheca</taxon>
    </lineage>
</organism>
<protein>
    <recommendedName>
        <fullName evidence="2 6">Proline dehydrogenase</fullName>
        <ecNumber evidence="2 6">1.5.5.2</ecNumber>
    </recommendedName>
</protein>
<dbReference type="Pfam" id="PF01619">
    <property type="entry name" value="Pro_dh"/>
    <property type="match status" value="1"/>
</dbReference>
<comment type="function">
    <text evidence="6">Converts proline to delta-1-pyrroline-5-carboxylate.</text>
</comment>
<evidence type="ECO:0000259" key="7">
    <source>
        <dbReference type="PROSITE" id="PS50222"/>
    </source>
</evidence>
<dbReference type="PANTHER" id="PTHR13914:SF0">
    <property type="entry name" value="PROLINE DEHYDROGENASE 1, MITOCHONDRIAL"/>
    <property type="match status" value="1"/>
</dbReference>
<evidence type="ECO:0000256" key="2">
    <source>
        <dbReference type="ARBA" id="ARBA00012695"/>
    </source>
</evidence>
<dbReference type="InterPro" id="IPR011992">
    <property type="entry name" value="EF-hand-dom_pair"/>
</dbReference>
<dbReference type="InterPro" id="IPR029041">
    <property type="entry name" value="FAD-linked_oxidoreductase-like"/>
</dbReference>
<reference evidence="8" key="1">
    <citation type="submission" date="2023-08" db="EMBL/GenBank/DDBJ databases">
        <authorList>
            <person name="Audoor S."/>
            <person name="Bilcke G."/>
        </authorList>
    </citation>
    <scope>NUCLEOTIDE SEQUENCE</scope>
</reference>
<comment type="similarity">
    <text evidence="1 6">Belongs to the proline oxidase family.</text>
</comment>
<dbReference type="AlphaFoldDB" id="A0AAD2FGC4"/>
<dbReference type="InterPro" id="IPR015659">
    <property type="entry name" value="Proline_oxidase"/>
</dbReference>
<dbReference type="PROSITE" id="PS50222">
    <property type="entry name" value="EF_HAND_2"/>
    <property type="match status" value="2"/>
</dbReference>
<keyword evidence="5 6" id="KW-0642">Proline metabolism</keyword>
<dbReference type="GO" id="GO:0071949">
    <property type="term" value="F:FAD binding"/>
    <property type="evidence" value="ECO:0007669"/>
    <property type="project" value="TreeGrafter"/>
</dbReference>
<evidence type="ECO:0000313" key="8">
    <source>
        <dbReference type="EMBL" id="CAJ1936507.1"/>
    </source>
</evidence>
<keyword evidence="3" id="KW-0106">Calcium</keyword>
<evidence type="ECO:0000256" key="6">
    <source>
        <dbReference type="RuleBase" id="RU364054"/>
    </source>
</evidence>
<feature type="domain" description="EF-hand" evidence="7">
    <location>
        <begin position="215"/>
        <end position="250"/>
    </location>
</feature>
<proteinExistence type="inferred from homology"/>
<dbReference type="SMART" id="SM00054">
    <property type="entry name" value="EFh"/>
    <property type="match status" value="2"/>
</dbReference>
<dbReference type="InterPro" id="IPR002048">
    <property type="entry name" value="EF_hand_dom"/>
</dbReference>
<dbReference type="Proteomes" id="UP001295423">
    <property type="component" value="Unassembled WGS sequence"/>
</dbReference>
<comment type="cofactor">
    <cofactor evidence="6">
        <name>FAD</name>
        <dbReference type="ChEBI" id="CHEBI:57692"/>
    </cofactor>
</comment>
<dbReference type="EC" id="1.5.5.2" evidence="2 6"/>
<evidence type="ECO:0000256" key="1">
    <source>
        <dbReference type="ARBA" id="ARBA00005869"/>
    </source>
</evidence>
<comment type="catalytic activity">
    <reaction evidence="6">
        <text>L-proline + a quinone = (S)-1-pyrroline-5-carboxylate + a quinol + H(+)</text>
        <dbReference type="Rhea" id="RHEA:23784"/>
        <dbReference type="ChEBI" id="CHEBI:15378"/>
        <dbReference type="ChEBI" id="CHEBI:17388"/>
        <dbReference type="ChEBI" id="CHEBI:24646"/>
        <dbReference type="ChEBI" id="CHEBI:60039"/>
        <dbReference type="ChEBI" id="CHEBI:132124"/>
        <dbReference type="EC" id="1.5.5.2"/>
    </reaction>
</comment>
<dbReference type="PANTHER" id="PTHR13914">
    <property type="entry name" value="PROLINE OXIDASE"/>
    <property type="match status" value="1"/>
</dbReference>
<dbReference type="InterPro" id="IPR018247">
    <property type="entry name" value="EF_Hand_1_Ca_BS"/>
</dbReference>
<dbReference type="GO" id="GO:0005739">
    <property type="term" value="C:mitochondrion"/>
    <property type="evidence" value="ECO:0007669"/>
    <property type="project" value="TreeGrafter"/>
</dbReference>
<evidence type="ECO:0000256" key="4">
    <source>
        <dbReference type="ARBA" id="ARBA00023002"/>
    </source>
</evidence>
<evidence type="ECO:0000256" key="5">
    <source>
        <dbReference type="ARBA" id="ARBA00023062"/>
    </source>
</evidence>
<keyword evidence="4 6" id="KW-0560">Oxidoreductase</keyword>
<dbReference type="PROSITE" id="PS00018">
    <property type="entry name" value="EF_HAND_1"/>
    <property type="match status" value="1"/>
</dbReference>
<keyword evidence="6" id="KW-0285">Flavoprotein</keyword>
<dbReference type="SUPFAM" id="SSF47473">
    <property type="entry name" value="EF-hand"/>
    <property type="match status" value="1"/>
</dbReference>